<feature type="domain" description="Fibrinogen C-terminal" evidence="5">
    <location>
        <begin position="1"/>
        <end position="86"/>
    </location>
</feature>
<comment type="subcellular location">
    <subcellularLocation>
        <location evidence="1">Secreted</location>
    </subcellularLocation>
</comment>
<evidence type="ECO:0000313" key="6">
    <source>
        <dbReference type="EMBL" id="GBN78673.1"/>
    </source>
</evidence>
<keyword evidence="7" id="KW-1185">Reference proteome</keyword>
<evidence type="ECO:0000256" key="1">
    <source>
        <dbReference type="ARBA" id="ARBA00004613"/>
    </source>
</evidence>
<dbReference type="AlphaFoldDB" id="A0A4Y2RSL6"/>
<dbReference type="Gene3D" id="3.90.215.10">
    <property type="entry name" value="Gamma Fibrinogen, chain A, domain 1"/>
    <property type="match status" value="1"/>
</dbReference>
<feature type="non-terminal residue" evidence="6">
    <location>
        <position position="1"/>
    </location>
</feature>
<dbReference type="Pfam" id="PF00147">
    <property type="entry name" value="Fibrinogen_C"/>
    <property type="match status" value="1"/>
</dbReference>
<dbReference type="Proteomes" id="UP000499080">
    <property type="component" value="Unassembled WGS sequence"/>
</dbReference>
<feature type="non-terminal residue" evidence="6">
    <location>
        <position position="86"/>
    </location>
</feature>
<dbReference type="GO" id="GO:0034116">
    <property type="term" value="P:positive regulation of heterotypic cell-cell adhesion"/>
    <property type="evidence" value="ECO:0007669"/>
    <property type="project" value="TreeGrafter"/>
</dbReference>
<sequence length="86" mass="10253">LIQRRGKYPIQQDFQKNWETYKKGFGNLREEFWLGNENIRALCNEECILRLDLQDQKGERGFGLYNTFKLSGNNYRLTLSDFKGNI</sequence>
<evidence type="ECO:0000259" key="5">
    <source>
        <dbReference type="PROSITE" id="PS51406"/>
    </source>
</evidence>
<dbReference type="OrthoDB" id="6538135at2759"/>
<dbReference type="GO" id="GO:0005201">
    <property type="term" value="F:extracellular matrix structural constituent"/>
    <property type="evidence" value="ECO:0007669"/>
    <property type="project" value="TreeGrafter"/>
</dbReference>
<protein>
    <recommendedName>
        <fullName evidence="5">Fibrinogen C-terminal domain-containing protein</fullName>
    </recommendedName>
</protein>
<evidence type="ECO:0000313" key="7">
    <source>
        <dbReference type="Proteomes" id="UP000499080"/>
    </source>
</evidence>
<accession>A0A4Y2RSL6</accession>
<proteinExistence type="predicted"/>
<comment type="caution">
    <text evidence="6">The sequence shown here is derived from an EMBL/GenBank/DDBJ whole genome shotgun (WGS) entry which is preliminary data.</text>
</comment>
<evidence type="ECO:0000256" key="4">
    <source>
        <dbReference type="ARBA" id="ARBA00023180"/>
    </source>
</evidence>
<dbReference type="InterPro" id="IPR014716">
    <property type="entry name" value="Fibrinogen_a/b/g_C_1"/>
</dbReference>
<reference evidence="6 7" key="1">
    <citation type="journal article" date="2019" name="Sci. Rep.">
        <title>Orb-weaving spider Araneus ventricosus genome elucidates the spidroin gene catalogue.</title>
        <authorList>
            <person name="Kono N."/>
            <person name="Nakamura H."/>
            <person name="Ohtoshi R."/>
            <person name="Moran D.A.P."/>
            <person name="Shinohara A."/>
            <person name="Yoshida Y."/>
            <person name="Fujiwara M."/>
            <person name="Mori M."/>
            <person name="Tomita M."/>
            <person name="Arakawa K."/>
        </authorList>
    </citation>
    <scope>NUCLEOTIDE SEQUENCE [LARGE SCALE GENOMIC DNA]</scope>
</reference>
<evidence type="ECO:0000256" key="2">
    <source>
        <dbReference type="ARBA" id="ARBA00022525"/>
    </source>
</evidence>
<dbReference type="PANTHER" id="PTHR47221:SF5">
    <property type="entry name" value="FIBRINOGEN C-TERMINAL DOMAIN-CONTAINING PROTEIN"/>
    <property type="match status" value="1"/>
</dbReference>
<keyword evidence="3" id="KW-1015">Disulfide bond</keyword>
<dbReference type="GO" id="GO:0030674">
    <property type="term" value="F:protein-macromolecule adaptor activity"/>
    <property type="evidence" value="ECO:0007669"/>
    <property type="project" value="TreeGrafter"/>
</dbReference>
<evidence type="ECO:0000256" key="3">
    <source>
        <dbReference type="ARBA" id="ARBA00023157"/>
    </source>
</evidence>
<dbReference type="GO" id="GO:0005577">
    <property type="term" value="C:fibrinogen complex"/>
    <property type="evidence" value="ECO:0007669"/>
    <property type="project" value="TreeGrafter"/>
</dbReference>
<organism evidence="6 7">
    <name type="scientific">Araneus ventricosus</name>
    <name type="common">Orbweaver spider</name>
    <name type="synonym">Epeira ventricosa</name>
    <dbReference type="NCBI Taxonomy" id="182803"/>
    <lineage>
        <taxon>Eukaryota</taxon>
        <taxon>Metazoa</taxon>
        <taxon>Ecdysozoa</taxon>
        <taxon>Arthropoda</taxon>
        <taxon>Chelicerata</taxon>
        <taxon>Arachnida</taxon>
        <taxon>Araneae</taxon>
        <taxon>Araneomorphae</taxon>
        <taxon>Entelegynae</taxon>
        <taxon>Araneoidea</taxon>
        <taxon>Araneidae</taxon>
        <taxon>Araneus</taxon>
    </lineage>
</organism>
<keyword evidence="2" id="KW-0964">Secreted</keyword>
<keyword evidence="4" id="KW-0325">Glycoprotein</keyword>
<dbReference type="PROSITE" id="PS51406">
    <property type="entry name" value="FIBRINOGEN_C_2"/>
    <property type="match status" value="1"/>
</dbReference>
<dbReference type="PANTHER" id="PTHR47221">
    <property type="entry name" value="FIBRINOGEN ALPHA CHAIN"/>
    <property type="match status" value="1"/>
</dbReference>
<name>A0A4Y2RSL6_ARAVE</name>
<gene>
    <name evidence="6" type="ORF">AVEN_23374_1</name>
</gene>
<dbReference type="InterPro" id="IPR002181">
    <property type="entry name" value="Fibrinogen_a/b/g_C_dom"/>
</dbReference>
<dbReference type="EMBL" id="BGPR01147143">
    <property type="protein sequence ID" value="GBN78673.1"/>
    <property type="molecule type" value="Genomic_DNA"/>
</dbReference>
<dbReference type="InterPro" id="IPR036056">
    <property type="entry name" value="Fibrinogen-like_C"/>
</dbReference>
<dbReference type="SUPFAM" id="SSF56496">
    <property type="entry name" value="Fibrinogen C-terminal domain-like"/>
    <property type="match status" value="1"/>
</dbReference>
<dbReference type="InterPro" id="IPR037579">
    <property type="entry name" value="FIB_ANG-like"/>
</dbReference>
<dbReference type="SMART" id="SM00186">
    <property type="entry name" value="FBG"/>
    <property type="match status" value="1"/>
</dbReference>